<dbReference type="Pfam" id="PF08239">
    <property type="entry name" value="SH3_3"/>
    <property type="match status" value="1"/>
</dbReference>
<dbReference type="PROSITE" id="PS50911">
    <property type="entry name" value="CHAP"/>
    <property type="match status" value="1"/>
</dbReference>
<feature type="signal peptide" evidence="3">
    <location>
        <begin position="1"/>
        <end position="30"/>
    </location>
</feature>
<organism evidence="6">
    <name type="scientific">Pedococcus sp. KACC 23699</name>
    <dbReference type="NCBI Taxonomy" id="3149228"/>
    <lineage>
        <taxon>Bacteria</taxon>
        <taxon>Bacillati</taxon>
        <taxon>Actinomycetota</taxon>
        <taxon>Actinomycetes</taxon>
        <taxon>Micrococcales</taxon>
        <taxon>Intrasporangiaceae</taxon>
        <taxon>Pedococcus</taxon>
    </lineage>
</organism>
<dbReference type="SUPFAM" id="SSF54001">
    <property type="entry name" value="Cysteine proteinases"/>
    <property type="match status" value="1"/>
</dbReference>
<evidence type="ECO:0000256" key="3">
    <source>
        <dbReference type="SAM" id="SignalP"/>
    </source>
</evidence>
<dbReference type="SMART" id="SM00287">
    <property type="entry name" value="SH3b"/>
    <property type="match status" value="1"/>
</dbReference>
<name>A0AAU7JWS7_9MICO</name>
<gene>
    <name evidence="6" type="ORF">ABEG17_05870</name>
</gene>
<feature type="domain" description="SH3b" evidence="5">
    <location>
        <begin position="33"/>
        <end position="106"/>
    </location>
</feature>
<dbReference type="InterPro" id="IPR003646">
    <property type="entry name" value="SH3-like_bac-type"/>
</dbReference>
<sequence length="258" mass="26772">MLSTAITRKPVRFAVASIAGLGLAGGIALAADAATGTVRTSAASLSVRKGPGTSYAKVGTVAKGTKVNIICQTTGSSVKGTYGTSNIWDKIGTGRFVSDAYIYTGSDGRVAPTCGGSTPAPGTPSGVIGNNYPYSGQTSGVDPWNFYKGQCTSFAAFRARSVKHVGFTNSYKGQHWGNANHWDDAARAAGVPVSSTPHVGDIAQSDAGGFGHVAYVARVNANGTFVVEEYNWSNPEHYGTRTVSRGSAHGQFDSFIRF</sequence>
<dbReference type="Pfam" id="PF05257">
    <property type="entry name" value="CHAP"/>
    <property type="match status" value="1"/>
</dbReference>
<keyword evidence="3" id="KW-0732">Signal</keyword>
<reference evidence="6" key="1">
    <citation type="submission" date="2024-05" db="EMBL/GenBank/DDBJ databases">
        <authorList>
            <person name="Kim S."/>
            <person name="Heo J."/>
            <person name="Choi H."/>
            <person name="Choi Y."/>
            <person name="Kwon S.-W."/>
            <person name="Kim Y."/>
        </authorList>
    </citation>
    <scope>NUCLEOTIDE SEQUENCE</scope>
    <source>
        <strain evidence="6">KACC 23699</strain>
    </source>
</reference>
<dbReference type="EMBL" id="CP157483">
    <property type="protein sequence ID" value="XBO44866.1"/>
    <property type="molecule type" value="Genomic_DNA"/>
</dbReference>
<comment type="catalytic activity">
    <reaction evidence="1">
        <text>Hydrolyzes the link between N-acetylmuramoyl residues and L-amino acid residues in certain cell-wall glycopeptides.</text>
        <dbReference type="EC" id="3.5.1.28"/>
    </reaction>
</comment>
<evidence type="ECO:0000313" key="6">
    <source>
        <dbReference type="EMBL" id="XBO44866.1"/>
    </source>
</evidence>
<proteinExistence type="predicted"/>
<protein>
    <recommendedName>
        <fullName evidence="2">N-acetylmuramoyl-L-alanine amidase</fullName>
        <ecNumber evidence="2">3.5.1.28</ecNumber>
    </recommendedName>
</protein>
<feature type="chain" id="PRO_5043571406" description="N-acetylmuramoyl-L-alanine amidase" evidence="3">
    <location>
        <begin position="31"/>
        <end position="258"/>
    </location>
</feature>
<dbReference type="AlphaFoldDB" id="A0AAU7JWS7"/>
<dbReference type="Gene3D" id="3.90.1720.10">
    <property type="entry name" value="endopeptidase domain like (from Nostoc punctiforme)"/>
    <property type="match status" value="1"/>
</dbReference>
<feature type="domain" description="Peptidase C51" evidence="4">
    <location>
        <begin position="126"/>
        <end position="257"/>
    </location>
</feature>
<evidence type="ECO:0000256" key="2">
    <source>
        <dbReference type="ARBA" id="ARBA00011901"/>
    </source>
</evidence>
<dbReference type="PROSITE" id="PS51781">
    <property type="entry name" value="SH3B"/>
    <property type="match status" value="1"/>
</dbReference>
<dbReference type="InterPro" id="IPR007921">
    <property type="entry name" value="CHAP_dom"/>
</dbReference>
<evidence type="ECO:0000259" key="5">
    <source>
        <dbReference type="PROSITE" id="PS51781"/>
    </source>
</evidence>
<dbReference type="EC" id="3.5.1.28" evidence="2"/>
<dbReference type="RefSeq" id="WP_406832351.1">
    <property type="nucleotide sequence ID" value="NZ_CP157483.1"/>
</dbReference>
<dbReference type="InterPro" id="IPR038765">
    <property type="entry name" value="Papain-like_cys_pep_sf"/>
</dbReference>
<evidence type="ECO:0000256" key="1">
    <source>
        <dbReference type="ARBA" id="ARBA00001561"/>
    </source>
</evidence>
<accession>A0AAU7JWS7</accession>
<evidence type="ECO:0000259" key="4">
    <source>
        <dbReference type="PROSITE" id="PS50911"/>
    </source>
</evidence>
<dbReference type="Gene3D" id="2.30.30.40">
    <property type="entry name" value="SH3 Domains"/>
    <property type="match status" value="1"/>
</dbReference>
<dbReference type="GO" id="GO:0008745">
    <property type="term" value="F:N-acetylmuramoyl-L-alanine amidase activity"/>
    <property type="evidence" value="ECO:0007669"/>
    <property type="project" value="UniProtKB-EC"/>
</dbReference>